<dbReference type="InterPro" id="IPR036249">
    <property type="entry name" value="Thioredoxin-like_sf"/>
</dbReference>
<dbReference type="Gene3D" id="2.30.30.380">
    <property type="entry name" value="Zn-finger domain of Sec23/24"/>
    <property type="match status" value="1"/>
</dbReference>
<evidence type="ECO:0000259" key="8">
    <source>
        <dbReference type="PROSITE" id="PS51352"/>
    </source>
</evidence>
<feature type="domain" description="Thioredoxin" evidence="8">
    <location>
        <begin position="33"/>
        <end position="144"/>
    </location>
</feature>
<accession>A0A1T2L3N5</accession>
<gene>
    <name evidence="9" type="ORF">BOW53_10775</name>
</gene>
<comment type="similarity">
    <text evidence="1">Belongs to the thioredoxin family.</text>
</comment>
<dbReference type="Proteomes" id="UP000191110">
    <property type="component" value="Unassembled WGS sequence"/>
</dbReference>
<dbReference type="PRINTS" id="PR00421">
    <property type="entry name" value="THIOREDOXIN"/>
</dbReference>
<keyword evidence="4" id="KW-0249">Electron transport</keyword>
<dbReference type="FunFam" id="3.40.30.10:FF:000001">
    <property type="entry name" value="Thioredoxin"/>
    <property type="match status" value="1"/>
</dbReference>
<keyword evidence="6" id="KW-0676">Redox-active center</keyword>
<evidence type="ECO:0000256" key="2">
    <source>
        <dbReference type="ARBA" id="ARBA00022448"/>
    </source>
</evidence>
<dbReference type="Pfam" id="PF21352">
    <property type="entry name" value="Zn_ribbon_Thio2"/>
    <property type="match status" value="1"/>
</dbReference>
<keyword evidence="2" id="KW-0813">Transport</keyword>
<dbReference type="InterPro" id="IPR005746">
    <property type="entry name" value="Thioredoxin"/>
</dbReference>
<keyword evidence="3" id="KW-0479">Metal-binding</keyword>
<evidence type="ECO:0000256" key="1">
    <source>
        <dbReference type="ARBA" id="ARBA00008987"/>
    </source>
</evidence>
<reference evidence="9 10" key="1">
    <citation type="submission" date="2016-11" db="EMBL/GenBank/DDBJ databases">
        <title>Mixed transmission modes and dynamic genome evolution in an obligate animal-bacterial symbiosis.</title>
        <authorList>
            <person name="Russell S.L."/>
            <person name="Corbett-Detig R.B."/>
            <person name="Cavanaugh C.M."/>
        </authorList>
    </citation>
    <scope>NUCLEOTIDE SEQUENCE [LARGE SCALE GENOMIC DNA]</scope>
    <source>
        <strain evidence="9">Sveles-Q1</strain>
    </source>
</reference>
<dbReference type="AlphaFoldDB" id="A0A1T2L3N5"/>
<dbReference type="SUPFAM" id="SSF52833">
    <property type="entry name" value="Thioredoxin-like"/>
    <property type="match status" value="1"/>
</dbReference>
<dbReference type="InterPro" id="IPR013766">
    <property type="entry name" value="Thioredoxin_domain"/>
</dbReference>
<evidence type="ECO:0000313" key="9">
    <source>
        <dbReference type="EMBL" id="OOZ39620.1"/>
    </source>
</evidence>
<evidence type="ECO:0000256" key="5">
    <source>
        <dbReference type="ARBA" id="ARBA00023157"/>
    </source>
</evidence>
<dbReference type="PANTHER" id="PTHR45663">
    <property type="entry name" value="GEO12009P1"/>
    <property type="match status" value="1"/>
</dbReference>
<comment type="caution">
    <text evidence="9">The sequence shown here is derived from an EMBL/GenBank/DDBJ whole genome shotgun (WGS) entry which is preliminary data.</text>
</comment>
<keyword evidence="5" id="KW-1015">Disulfide bond</keyword>
<dbReference type="RefSeq" id="WP_078484091.1">
    <property type="nucleotide sequence ID" value="NZ_MPRL01000046.1"/>
</dbReference>
<organism evidence="9 10">
    <name type="scientific">Solemya pervernicosa gill symbiont</name>
    <dbReference type="NCBI Taxonomy" id="642797"/>
    <lineage>
        <taxon>Bacteria</taxon>
        <taxon>Pseudomonadati</taxon>
        <taxon>Pseudomonadota</taxon>
        <taxon>Gammaproteobacteria</taxon>
        <taxon>sulfur-oxidizing symbionts</taxon>
    </lineage>
</organism>
<dbReference type="NCBIfam" id="TIGR01068">
    <property type="entry name" value="thioredoxin"/>
    <property type="match status" value="1"/>
</dbReference>
<dbReference type="GO" id="GO:0045454">
    <property type="term" value="P:cell redox homeostasis"/>
    <property type="evidence" value="ECO:0007669"/>
    <property type="project" value="TreeGrafter"/>
</dbReference>
<evidence type="ECO:0000256" key="6">
    <source>
        <dbReference type="ARBA" id="ARBA00023284"/>
    </source>
</evidence>
<name>A0A1T2L3N5_9GAMM</name>
<keyword evidence="10" id="KW-1185">Reference proteome</keyword>
<dbReference type="InterPro" id="IPR049299">
    <property type="entry name" value="Thio2_N"/>
</dbReference>
<dbReference type="InterPro" id="IPR017937">
    <property type="entry name" value="Thioredoxin_CS"/>
</dbReference>
<dbReference type="Gene3D" id="3.40.30.10">
    <property type="entry name" value="Glutaredoxin"/>
    <property type="match status" value="1"/>
</dbReference>
<evidence type="ECO:0000256" key="7">
    <source>
        <dbReference type="NCBIfam" id="TIGR01068"/>
    </source>
</evidence>
<evidence type="ECO:0000256" key="4">
    <source>
        <dbReference type="ARBA" id="ARBA00022982"/>
    </source>
</evidence>
<dbReference type="GO" id="GO:0015035">
    <property type="term" value="F:protein-disulfide reductase activity"/>
    <property type="evidence" value="ECO:0007669"/>
    <property type="project" value="UniProtKB-UniRule"/>
</dbReference>
<dbReference type="Pfam" id="PF00085">
    <property type="entry name" value="Thioredoxin"/>
    <property type="match status" value="1"/>
</dbReference>
<dbReference type="PROSITE" id="PS51352">
    <property type="entry name" value="THIOREDOXIN_2"/>
    <property type="match status" value="1"/>
</dbReference>
<evidence type="ECO:0000256" key="3">
    <source>
        <dbReference type="ARBA" id="ARBA00022723"/>
    </source>
</evidence>
<dbReference type="PROSITE" id="PS00194">
    <property type="entry name" value="THIOREDOXIN_1"/>
    <property type="match status" value="1"/>
</dbReference>
<dbReference type="CDD" id="cd02947">
    <property type="entry name" value="TRX_family"/>
    <property type="match status" value="1"/>
</dbReference>
<dbReference type="EMBL" id="MPRL01000046">
    <property type="protein sequence ID" value="OOZ39620.1"/>
    <property type="molecule type" value="Genomic_DNA"/>
</dbReference>
<sequence>MGDALHVVCPHCDGVNRLPAEKLAAGGKCGHCSKALFTAQPLALDSTRFEKHLQRSDLPLLVDFWAEWCGPCKMMAPVFSQFAVEAEPQVRLIKIETEQNQQLAARFAIRSIPSLLLFRSGREVARSAGAMDLQNLRLWLQQNL</sequence>
<dbReference type="OrthoDB" id="9790390at2"/>
<dbReference type="GO" id="GO:0005829">
    <property type="term" value="C:cytosol"/>
    <property type="evidence" value="ECO:0007669"/>
    <property type="project" value="TreeGrafter"/>
</dbReference>
<protein>
    <recommendedName>
        <fullName evidence="7">Thioredoxin</fullName>
    </recommendedName>
</protein>
<dbReference type="PANTHER" id="PTHR45663:SF11">
    <property type="entry name" value="GEO12009P1"/>
    <property type="match status" value="1"/>
</dbReference>
<proteinExistence type="inferred from homology"/>
<dbReference type="GO" id="GO:0046872">
    <property type="term" value="F:metal ion binding"/>
    <property type="evidence" value="ECO:0007669"/>
    <property type="project" value="UniProtKB-KW"/>
</dbReference>
<evidence type="ECO:0000313" key="10">
    <source>
        <dbReference type="Proteomes" id="UP000191110"/>
    </source>
</evidence>
<dbReference type="NCBIfam" id="NF008229">
    <property type="entry name" value="PRK10996.1"/>
    <property type="match status" value="1"/>
</dbReference>